<sequence length="654" mass="73770">METVSPLHPEGSSSGSGRSPNEDNANNGSPIAPVGGGTSTGQAYIASFSSRRHLMPHWRNVLAAPRIDQCGSVTVLSFTRRARGLGLQSSHELSGSDLNASSLTAALGLDPGAALSLESNQRLLPRGVLVSDLSKPLINILGPTFHLSPEVFEEHLVRSGYTTTSYWDRDSSTWPTRFLHNKYISSLRWYSLVLRKDMEPRDSHSRNLLLGGYLNWERYFRRVEPQEEIIKHERFLSTSTNIWRQEWPISSVNRPLKRRLILREDGKCLVDTSEEDELEEVNSINHRPNEELDLVAWEEKVTFCWGRLDQGRVPIFFFDPLPHMRLNNTIVSAHGLVAQTLNLLPFSKRLAPRGPPPVQQFHDDPTALDAVSAYATATNDARSDAAAWISHLAEQPALQESRSTVDLLLLSVFELVRRDTLVLLGHIGDVLDQISSGSMDERMMQEHLQHWRTVLSRWQKELPALEQSMGQFFVFPYARVEDEVSPPPARISAALCELQAATGAMAARCKGVQESLRAEMSLLESKRGIEEAESVSRLTELAFIFIPLTFTAGLFSMQIKELADKPPPAYGFIIAAVVTMTISYGLRLVQRSNMVTEPLRRLENTIRHDEQVESRIIPIRRIAHWLIRKLYLKYAIPIIVFSSVISMYITAYWY</sequence>
<evidence type="ECO:0000256" key="3">
    <source>
        <dbReference type="ARBA" id="ARBA00022989"/>
    </source>
</evidence>
<evidence type="ECO:0000256" key="2">
    <source>
        <dbReference type="ARBA" id="ARBA00022692"/>
    </source>
</evidence>
<dbReference type="EMBL" id="QVQW01000014">
    <property type="protein sequence ID" value="RKU46526.1"/>
    <property type="molecule type" value="Genomic_DNA"/>
</dbReference>
<reference evidence="7 8" key="1">
    <citation type="submission" date="2018-08" db="EMBL/GenBank/DDBJ databases">
        <title>Draft genome of the lignicolous fungus Coniochaeta pulveracea.</title>
        <authorList>
            <person name="Borstlap C.J."/>
            <person name="De Witt R.N."/>
            <person name="Botha A."/>
            <person name="Volschenk H."/>
        </authorList>
    </citation>
    <scope>NUCLEOTIDE SEQUENCE [LARGE SCALE GENOMIC DNA]</scope>
    <source>
        <strain evidence="7 8">CAB683</strain>
    </source>
</reference>
<dbReference type="Proteomes" id="UP000275385">
    <property type="component" value="Unassembled WGS sequence"/>
</dbReference>
<evidence type="ECO:0000256" key="1">
    <source>
        <dbReference type="ARBA" id="ARBA00004141"/>
    </source>
</evidence>
<feature type="transmembrane region" description="Helical" evidence="6">
    <location>
        <begin position="630"/>
        <end position="653"/>
    </location>
</feature>
<evidence type="ECO:0000256" key="6">
    <source>
        <dbReference type="SAM" id="Phobius"/>
    </source>
</evidence>
<gene>
    <name evidence="7" type="ORF">DL546_008833</name>
</gene>
<protein>
    <submittedName>
        <fullName evidence="7">Uncharacterized protein</fullName>
    </submittedName>
</protein>
<dbReference type="STRING" id="177199.A0A420YF35"/>
<organism evidence="7 8">
    <name type="scientific">Coniochaeta pulveracea</name>
    <dbReference type="NCBI Taxonomy" id="177199"/>
    <lineage>
        <taxon>Eukaryota</taxon>
        <taxon>Fungi</taxon>
        <taxon>Dikarya</taxon>
        <taxon>Ascomycota</taxon>
        <taxon>Pezizomycotina</taxon>
        <taxon>Sordariomycetes</taxon>
        <taxon>Sordariomycetidae</taxon>
        <taxon>Coniochaetales</taxon>
        <taxon>Coniochaetaceae</taxon>
        <taxon>Coniochaeta</taxon>
    </lineage>
</organism>
<keyword evidence="2 6" id="KW-0812">Transmembrane</keyword>
<dbReference type="Gene3D" id="1.20.58.340">
    <property type="entry name" value="Magnesium transport protein CorA, transmembrane region"/>
    <property type="match status" value="1"/>
</dbReference>
<evidence type="ECO:0000256" key="4">
    <source>
        <dbReference type="ARBA" id="ARBA00023136"/>
    </source>
</evidence>
<dbReference type="GO" id="GO:0016020">
    <property type="term" value="C:membrane"/>
    <property type="evidence" value="ECO:0007669"/>
    <property type="project" value="UniProtKB-SubCell"/>
</dbReference>
<proteinExistence type="predicted"/>
<dbReference type="InterPro" id="IPR045863">
    <property type="entry name" value="CorA_TM1_TM2"/>
</dbReference>
<keyword evidence="4 6" id="KW-0472">Membrane</keyword>
<name>A0A420YF35_9PEZI</name>
<evidence type="ECO:0000313" key="8">
    <source>
        <dbReference type="Proteomes" id="UP000275385"/>
    </source>
</evidence>
<dbReference type="AlphaFoldDB" id="A0A420YF35"/>
<comment type="caution">
    <text evidence="7">The sequence shown here is derived from an EMBL/GenBank/DDBJ whole genome shotgun (WGS) entry which is preliminary data.</text>
</comment>
<keyword evidence="8" id="KW-1185">Reference proteome</keyword>
<accession>A0A420YF35</accession>
<dbReference type="SUPFAM" id="SSF144083">
    <property type="entry name" value="Magnesium transport protein CorA, transmembrane region"/>
    <property type="match status" value="1"/>
</dbReference>
<feature type="region of interest" description="Disordered" evidence="5">
    <location>
        <begin position="1"/>
        <end position="36"/>
    </location>
</feature>
<keyword evidence="3 6" id="KW-1133">Transmembrane helix</keyword>
<evidence type="ECO:0000313" key="7">
    <source>
        <dbReference type="EMBL" id="RKU46526.1"/>
    </source>
</evidence>
<dbReference type="OrthoDB" id="5428055at2759"/>
<comment type="subcellular location">
    <subcellularLocation>
        <location evidence="1">Membrane</location>
        <topology evidence="1">Multi-pass membrane protein</topology>
    </subcellularLocation>
</comment>
<evidence type="ECO:0000256" key="5">
    <source>
        <dbReference type="SAM" id="MobiDB-lite"/>
    </source>
</evidence>
<feature type="transmembrane region" description="Helical" evidence="6">
    <location>
        <begin position="569"/>
        <end position="589"/>
    </location>
</feature>